<organism evidence="2 3">
    <name type="scientific">Photorhabdus khanii subsp. guanajuatensis</name>
    <dbReference type="NCBI Taxonomy" id="2100166"/>
    <lineage>
        <taxon>Bacteria</taxon>
        <taxon>Pseudomonadati</taxon>
        <taxon>Pseudomonadota</taxon>
        <taxon>Gammaproteobacteria</taxon>
        <taxon>Enterobacterales</taxon>
        <taxon>Morganellaceae</taxon>
        <taxon>Photorhabdus</taxon>
    </lineage>
</organism>
<name>A0A4R4IN12_9GAMM</name>
<evidence type="ECO:0000313" key="3">
    <source>
        <dbReference type="Proteomes" id="UP000295598"/>
    </source>
</evidence>
<dbReference type="AlphaFoldDB" id="A0A4R4IN12"/>
<dbReference type="Pfam" id="PF01381">
    <property type="entry name" value="HTH_3"/>
    <property type="match status" value="1"/>
</dbReference>
<evidence type="ECO:0000313" key="2">
    <source>
        <dbReference type="EMBL" id="TDB41641.1"/>
    </source>
</evidence>
<accession>A0A4R4IN12</accession>
<dbReference type="PROSITE" id="PS50943">
    <property type="entry name" value="HTH_CROC1"/>
    <property type="match status" value="1"/>
</dbReference>
<evidence type="ECO:0000259" key="1">
    <source>
        <dbReference type="PROSITE" id="PS50943"/>
    </source>
</evidence>
<dbReference type="InterPro" id="IPR001387">
    <property type="entry name" value="Cro/C1-type_HTH"/>
</dbReference>
<dbReference type="RefSeq" id="WP_132356480.1">
    <property type="nucleotide sequence ID" value="NZ_CAWOJO010000131.1"/>
</dbReference>
<gene>
    <name evidence="2" type="ORF">C5467_24330</name>
</gene>
<dbReference type="GO" id="GO:0003677">
    <property type="term" value="F:DNA binding"/>
    <property type="evidence" value="ECO:0007669"/>
    <property type="project" value="InterPro"/>
</dbReference>
<dbReference type="Proteomes" id="UP000295598">
    <property type="component" value="Unassembled WGS sequence"/>
</dbReference>
<proteinExistence type="predicted"/>
<reference evidence="2 3" key="1">
    <citation type="journal article" date="2019" name="Int. J. Syst. Evol. Microbiol.">
        <title>Photorhabdus khanii subsp. guanajuatensis subsp. nov., isolated from Heterorhabditis atacamensis, and Photorhabdus luminescens subsp. mexicana subsp. nov., isolated from Heterorhabditis mexicana entomopathogenic nematodes.</title>
        <authorList>
            <person name="Machado R.A.R."/>
            <person name="Bruno P."/>
            <person name="Arce C.C.M."/>
            <person name="Liechti N."/>
            <person name="Kohler A."/>
            <person name="Bernal J."/>
            <person name="Bruggmann R."/>
            <person name="Turlings T.C.J."/>
        </authorList>
    </citation>
    <scope>NUCLEOTIDE SEQUENCE [LARGE SCALE GENOMIC DNA]</scope>
    <source>
        <strain evidence="2 3">MEX20-17</strain>
    </source>
</reference>
<dbReference type="EMBL" id="PUJY01000131">
    <property type="protein sequence ID" value="TDB41641.1"/>
    <property type="molecule type" value="Genomic_DNA"/>
</dbReference>
<dbReference type="CDD" id="cd00093">
    <property type="entry name" value="HTH_XRE"/>
    <property type="match status" value="1"/>
</dbReference>
<dbReference type="SMART" id="SM00530">
    <property type="entry name" value="HTH_XRE"/>
    <property type="match status" value="1"/>
</dbReference>
<comment type="caution">
    <text evidence="2">The sequence shown here is derived from an EMBL/GenBank/DDBJ whole genome shotgun (WGS) entry which is preliminary data.</text>
</comment>
<dbReference type="InterPro" id="IPR010982">
    <property type="entry name" value="Lambda_DNA-bd_dom_sf"/>
</dbReference>
<feature type="domain" description="HTH cro/C1-type" evidence="1">
    <location>
        <begin position="4"/>
        <end position="58"/>
    </location>
</feature>
<dbReference type="Gene3D" id="1.10.260.40">
    <property type="entry name" value="lambda repressor-like DNA-binding domains"/>
    <property type="match status" value="1"/>
</dbReference>
<dbReference type="SUPFAM" id="SSF47413">
    <property type="entry name" value="lambda repressor-like DNA-binding domains"/>
    <property type="match status" value="1"/>
</dbReference>
<sequence length="70" mass="7949">MTLLRLARLERGLTIAEVADQVNCDAGNLSRIERGLKKPSLELAEKLSRFYASELSEIQILYPERFINQG</sequence>
<protein>
    <submittedName>
        <fullName evidence="2">XRE family transcriptional regulator</fullName>
    </submittedName>
</protein>